<dbReference type="PANTHER" id="PTHR30329:SF21">
    <property type="entry name" value="LIPOPROTEIN YIAD-RELATED"/>
    <property type="match status" value="1"/>
</dbReference>
<dbReference type="CDD" id="cd07185">
    <property type="entry name" value="OmpA_C-like"/>
    <property type="match status" value="1"/>
</dbReference>
<dbReference type="PROSITE" id="PS51123">
    <property type="entry name" value="OMPA_2"/>
    <property type="match status" value="1"/>
</dbReference>
<accession>A0A5K8A6B7</accession>
<evidence type="ECO:0000313" key="6">
    <source>
        <dbReference type="Proteomes" id="UP000422108"/>
    </source>
</evidence>
<name>A0A5K8A6B7_9BACT</name>
<keyword evidence="6" id="KW-1185">Reference proteome</keyword>
<dbReference type="Proteomes" id="UP000422108">
    <property type="component" value="Chromosome"/>
</dbReference>
<evidence type="ECO:0000313" key="4">
    <source>
        <dbReference type="EMBL" id="BBO87484.1"/>
    </source>
</evidence>
<gene>
    <name evidence="4" type="ORF">DSCOOX_06640</name>
    <name evidence="5" type="ORF">DSCOOX_13530</name>
</gene>
<dbReference type="InterPro" id="IPR006674">
    <property type="entry name" value="HD_domain"/>
</dbReference>
<proteinExistence type="predicted"/>
<dbReference type="Pfam" id="PF00691">
    <property type="entry name" value="OmpA"/>
    <property type="match status" value="1"/>
</dbReference>
<dbReference type="InterPro" id="IPR036737">
    <property type="entry name" value="OmpA-like_sf"/>
</dbReference>
<dbReference type="Gene3D" id="3.30.1330.60">
    <property type="entry name" value="OmpA-like domain"/>
    <property type="match status" value="1"/>
</dbReference>
<organism evidence="5 6">
    <name type="scientific">Desulfosarcina ovata subsp. ovata</name>
    <dbReference type="NCBI Taxonomy" id="2752305"/>
    <lineage>
        <taxon>Bacteria</taxon>
        <taxon>Pseudomonadati</taxon>
        <taxon>Thermodesulfobacteriota</taxon>
        <taxon>Desulfobacteria</taxon>
        <taxon>Desulfobacterales</taxon>
        <taxon>Desulfosarcinaceae</taxon>
        <taxon>Desulfosarcina</taxon>
    </lineage>
</organism>
<feature type="region of interest" description="Disordered" evidence="2">
    <location>
        <begin position="229"/>
        <end position="255"/>
    </location>
</feature>
<keyword evidence="1" id="KW-0472">Membrane</keyword>
<dbReference type="PANTHER" id="PTHR30329">
    <property type="entry name" value="STATOR ELEMENT OF FLAGELLAR MOTOR COMPLEX"/>
    <property type="match status" value="1"/>
</dbReference>
<dbReference type="SUPFAM" id="SSF109604">
    <property type="entry name" value="HD-domain/PDEase-like"/>
    <property type="match status" value="1"/>
</dbReference>
<dbReference type="EMBL" id="AP021879">
    <property type="protein sequence ID" value="BBO88173.1"/>
    <property type="molecule type" value="Genomic_DNA"/>
</dbReference>
<sequence length="581" mass="66498">MKFHLFKRKQIPRKIELDDLARAFWQDSPIDKAFFEEPDHGHPSTAPDWKTDAVRDFWLQYIRPFKKTITAPVLKTIQNLLMELETMAPCPSVSQADDEIPRQYLALSGIALMDHALNVSREAVDLLKAKENDFQMRVGKLLIAALTHDVGKHPSARIAHMPHSYNSAMWLQQRIGHLKDREQIIEAVRLHHAGGGSCKTAPANPILSILMQADRIARQKELANLAFEKQRQHSGNQERQHLPENRMRSDSDHGEEKEAHWFSKEMFLEDLHSQISVMGFDAFRHKGRAYFSPSIIKGALNRLRRQRGLSDIRSGAQIRKILSMHVPEVANEKCRLRFKQNFKPMKRWFYIFPASLLGASEKTDPDIPRDRKGRWLKGIDRIQAQPNQCPETKSLRFRDKQGEKMKTVLSIVLFLSTAVSYSHALARDTAAATHIIGQKNRQHEYGPARGMERPAYVITPTAAAAKAATSRIRQNRPDRPVKKTFVIYFDFGSSELERSQKQKLYRLATIIGNRPAVSVTGYTCPTGPFEANRRLARERAQTVATWLKEHGIEVRQAAGRPECCYVSDTRPAENRRVEIVF</sequence>
<dbReference type="Pfam" id="PF01966">
    <property type="entry name" value="HD"/>
    <property type="match status" value="1"/>
</dbReference>
<protein>
    <recommendedName>
        <fullName evidence="3">OmpA-like domain-containing protein</fullName>
    </recommendedName>
</protein>
<evidence type="ECO:0000259" key="3">
    <source>
        <dbReference type="PROSITE" id="PS51123"/>
    </source>
</evidence>
<evidence type="ECO:0000256" key="1">
    <source>
        <dbReference type="PROSITE-ProRule" id="PRU00473"/>
    </source>
</evidence>
<evidence type="ECO:0000256" key="2">
    <source>
        <dbReference type="SAM" id="MobiDB-lite"/>
    </source>
</evidence>
<feature type="domain" description="OmpA-like" evidence="3">
    <location>
        <begin position="476"/>
        <end position="581"/>
    </location>
</feature>
<dbReference type="RefSeq" id="WP_155308935.1">
    <property type="nucleotide sequence ID" value="NZ_AP021879.1"/>
</dbReference>
<dbReference type="GO" id="GO:0016020">
    <property type="term" value="C:membrane"/>
    <property type="evidence" value="ECO:0007669"/>
    <property type="project" value="UniProtKB-UniRule"/>
</dbReference>
<dbReference type="EMBL" id="AP021879">
    <property type="protein sequence ID" value="BBO87484.1"/>
    <property type="molecule type" value="Genomic_DNA"/>
</dbReference>
<dbReference type="SUPFAM" id="SSF103088">
    <property type="entry name" value="OmpA-like"/>
    <property type="match status" value="1"/>
</dbReference>
<evidence type="ECO:0000313" key="5">
    <source>
        <dbReference type="EMBL" id="BBO88173.1"/>
    </source>
</evidence>
<dbReference type="Gene3D" id="1.10.3210.10">
    <property type="entry name" value="Hypothetical protein af1432"/>
    <property type="match status" value="1"/>
</dbReference>
<dbReference type="InterPro" id="IPR050330">
    <property type="entry name" value="Bact_OuterMem_StrucFunc"/>
</dbReference>
<dbReference type="InterPro" id="IPR006665">
    <property type="entry name" value="OmpA-like"/>
</dbReference>
<dbReference type="AlphaFoldDB" id="A0A5K8A6B7"/>
<reference evidence="5 6" key="1">
    <citation type="submission" date="2019-11" db="EMBL/GenBank/DDBJ databases">
        <title>Comparative genomics of hydrocarbon-degrading Desulfosarcina strains.</title>
        <authorList>
            <person name="Watanabe M."/>
            <person name="Kojima H."/>
            <person name="Fukui M."/>
        </authorList>
    </citation>
    <scope>NUCLEOTIDE SEQUENCE [LARGE SCALE GENOMIC DNA]</scope>
    <source>
        <strain evidence="5">OXyS1</strain>
        <strain evidence="6">oXyS1</strain>
    </source>
</reference>